<dbReference type="InterPro" id="IPR017703">
    <property type="entry name" value="YgfZ/GCV_T_CS"/>
</dbReference>
<dbReference type="SUPFAM" id="SSF103025">
    <property type="entry name" value="Folate-binding domain"/>
    <property type="match status" value="1"/>
</dbReference>
<evidence type="ECO:0000259" key="1">
    <source>
        <dbReference type="Pfam" id="PF01571"/>
    </source>
</evidence>
<evidence type="ECO:0000313" key="3">
    <source>
        <dbReference type="Proteomes" id="UP001161423"/>
    </source>
</evidence>
<reference evidence="2" key="2">
    <citation type="submission" date="2023-01" db="EMBL/GenBank/DDBJ databases">
        <title>Draft genome sequence of Methylophaga thalassica strain NBRC 102424.</title>
        <authorList>
            <person name="Sun Q."/>
            <person name="Mori K."/>
        </authorList>
    </citation>
    <scope>NUCLEOTIDE SEQUENCE</scope>
    <source>
        <strain evidence="2">NBRC 102424</strain>
    </source>
</reference>
<dbReference type="Gene3D" id="3.30.70.1400">
    <property type="entry name" value="Aminomethyltransferase beta-barrel domains"/>
    <property type="match status" value="1"/>
</dbReference>
<dbReference type="PANTHER" id="PTHR22602">
    <property type="entry name" value="TRANSFERASE CAF17, MITOCHONDRIAL-RELATED"/>
    <property type="match status" value="1"/>
</dbReference>
<proteinExistence type="predicted"/>
<reference evidence="2" key="1">
    <citation type="journal article" date="2014" name="Int. J. Syst. Evol. Microbiol.">
        <title>Complete genome of a new Firmicutes species belonging to the dominant human colonic microbiota ('Ruminococcus bicirculans') reveals two chromosomes and a selective capacity to utilize plant glucans.</title>
        <authorList>
            <consortium name="NISC Comparative Sequencing Program"/>
            <person name="Wegmann U."/>
            <person name="Louis P."/>
            <person name="Goesmann A."/>
            <person name="Henrissat B."/>
            <person name="Duncan S.H."/>
            <person name="Flint H.J."/>
        </authorList>
    </citation>
    <scope>NUCLEOTIDE SEQUENCE</scope>
    <source>
        <strain evidence="2">NBRC 102424</strain>
    </source>
</reference>
<accession>A0ABQ5TS05</accession>
<dbReference type="PANTHER" id="PTHR22602:SF0">
    <property type="entry name" value="TRANSFERASE CAF17, MITOCHONDRIAL-RELATED"/>
    <property type="match status" value="1"/>
</dbReference>
<dbReference type="Gene3D" id="3.30.70.1630">
    <property type="match status" value="1"/>
</dbReference>
<dbReference type="InterPro" id="IPR045179">
    <property type="entry name" value="YgfZ/GcvT"/>
</dbReference>
<dbReference type="NCBIfam" id="TIGR03317">
    <property type="entry name" value="ygfZ_signature"/>
    <property type="match status" value="1"/>
</dbReference>
<sequence>MNVQTLLQSPPTVNYLNEINDTTSPVAIALPSFSVIEVAGEEAESFLQNLLTNDIRTLKANTAQLSGFCNPKGRLLSLFYVIKREQDFLLVLAADLAESITQRLNMFKLRSKVDITVSPELKVMGYLSQAPLTNQATDFWSGVSLNRELTIYLPGHLHRYLVISAGETTIKEESQVGAENLWASADIEAGLPMVYLQSKEQFTPQQLNLDIVGGVSFKKGCYPGQEVVARLHYLGKPSRRLFLAQLKTVDIPEPNLEVADESGEVAGHVVRAAMLDSGTLICQLSLKLTAKDKKLFINNNEVSGLTALVEDEE</sequence>
<comment type="caution">
    <text evidence="2">The sequence shown here is derived from an EMBL/GenBank/DDBJ whole genome shotgun (WGS) entry which is preliminary data.</text>
</comment>
<dbReference type="RefSeq" id="WP_284722269.1">
    <property type="nucleotide sequence ID" value="NZ_BSND01000003.1"/>
</dbReference>
<dbReference type="Proteomes" id="UP001161423">
    <property type="component" value="Unassembled WGS sequence"/>
</dbReference>
<keyword evidence="3" id="KW-1185">Reference proteome</keyword>
<dbReference type="Pfam" id="PF01571">
    <property type="entry name" value="GCV_T"/>
    <property type="match status" value="1"/>
</dbReference>
<feature type="domain" description="GCVT N-terminal" evidence="1">
    <location>
        <begin position="32"/>
        <end position="105"/>
    </location>
</feature>
<evidence type="ECO:0000313" key="2">
    <source>
        <dbReference type="EMBL" id="GLP98580.1"/>
    </source>
</evidence>
<gene>
    <name evidence="2" type="ORF">GCM10007891_04340</name>
</gene>
<name>A0ABQ5TS05_9GAMM</name>
<dbReference type="Gene3D" id="2.40.30.160">
    <property type="match status" value="1"/>
</dbReference>
<dbReference type="InterPro" id="IPR006222">
    <property type="entry name" value="GCVT_N"/>
</dbReference>
<organism evidence="2 3">
    <name type="scientific">Methylophaga thalassica</name>
    <dbReference type="NCBI Taxonomy" id="40223"/>
    <lineage>
        <taxon>Bacteria</taxon>
        <taxon>Pseudomonadati</taxon>
        <taxon>Pseudomonadota</taxon>
        <taxon>Gammaproteobacteria</taxon>
        <taxon>Thiotrichales</taxon>
        <taxon>Piscirickettsiaceae</taxon>
        <taxon>Methylophaga</taxon>
    </lineage>
</organism>
<dbReference type="EMBL" id="BSND01000003">
    <property type="protein sequence ID" value="GLP98580.1"/>
    <property type="molecule type" value="Genomic_DNA"/>
</dbReference>
<protein>
    <submittedName>
        <fullName evidence="2">Folate-binding protein YgfZ</fullName>
    </submittedName>
</protein>